<dbReference type="RefSeq" id="WP_073884135.1">
    <property type="nucleotide sequence ID" value="NZ_FAUH01000010.1"/>
</dbReference>
<keyword evidence="6" id="KW-0175">Coiled coil</keyword>
<evidence type="ECO:0000256" key="3">
    <source>
        <dbReference type="ARBA" id="ARBA00022723"/>
    </source>
</evidence>
<evidence type="ECO:0000256" key="7">
    <source>
        <dbReference type="SAM" id="SignalP"/>
    </source>
</evidence>
<proteinExistence type="inferred from homology"/>
<comment type="subcellular location">
    <subcellularLocation>
        <location evidence="1">Cell envelope</location>
    </subcellularLocation>
</comment>
<evidence type="ECO:0000256" key="5">
    <source>
        <dbReference type="RuleBase" id="RU003512"/>
    </source>
</evidence>
<dbReference type="EMBL" id="FAUH01000010">
    <property type="protein sequence ID" value="CUU66304.1"/>
    <property type="molecule type" value="Genomic_DNA"/>
</dbReference>
<dbReference type="PANTHER" id="PTHR42953:SF1">
    <property type="entry name" value="METAL-BINDING PROTEIN HI_0362-RELATED"/>
    <property type="match status" value="1"/>
</dbReference>
<dbReference type="GO" id="GO:0046872">
    <property type="term" value="F:metal ion binding"/>
    <property type="evidence" value="ECO:0007669"/>
    <property type="project" value="UniProtKB-KW"/>
</dbReference>
<dbReference type="InterPro" id="IPR047701">
    <property type="entry name" value="AztC-like"/>
</dbReference>
<keyword evidence="4 7" id="KW-0732">Signal</keyword>
<sequence length="319" mass="33613">MRRPFSLRVPGAVLALVLGASGAVACTGDDGKPDIVVTTNILGDVVTRLVGDTAEVRVLMKPNADPHSFGISAREAGEVENADLVVANGLGLEEGLGSILDSARGEGVEVLEVGELVDPLDYTAGADNGADNGADSAGAAKDPHFWTDPARMVEATGIIEEKLTDELDGDEADRVREAAASYRSELEQLDAEVAELLGSVPEDNRKLVTNHHVFGYLADRFNYRVIGAVIPGGTTLASPSAADLRDLSTTIRDNHVPAVFADSSQPQRLAEVLAQEAGVDVEVVALFSESLTEPDGEAGNYIDMQRTNAERIADALMPR</sequence>
<dbReference type="Gene3D" id="3.40.50.1980">
    <property type="entry name" value="Nitrogenase molybdenum iron protein domain"/>
    <property type="match status" value="2"/>
</dbReference>
<dbReference type="GO" id="GO:0030313">
    <property type="term" value="C:cell envelope"/>
    <property type="evidence" value="ECO:0007669"/>
    <property type="project" value="UniProtKB-SubCell"/>
</dbReference>
<dbReference type="GO" id="GO:0007155">
    <property type="term" value="P:cell adhesion"/>
    <property type="evidence" value="ECO:0007669"/>
    <property type="project" value="InterPro"/>
</dbReference>
<evidence type="ECO:0000256" key="2">
    <source>
        <dbReference type="ARBA" id="ARBA00022448"/>
    </source>
</evidence>
<dbReference type="PRINTS" id="PR00691">
    <property type="entry name" value="ADHESINB"/>
</dbReference>
<dbReference type="PROSITE" id="PS51257">
    <property type="entry name" value="PROKAR_LIPOPROTEIN"/>
    <property type="match status" value="1"/>
</dbReference>
<gene>
    <name evidence="8" type="ORF">CVAR292_01644</name>
</gene>
<accession>A0A0X2NLE8</accession>
<comment type="similarity">
    <text evidence="5">Belongs to the bacterial solute-binding protein 9 family.</text>
</comment>
<dbReference type="InterPro" id="IPR006127">
    <property type="entry name" value="ZnuA-like"/>
</dbReference>
<name>A0A0X2NLE8_9CORY</name>
<evidence type="ECO:0000313" key="9">
    <source>
        <dbReference type="Proteomes" id="UP000182498"/>
    </source>
</evidence>
<dbReference type="GO" id="GO:0030001">
    <property type="term" value="P:metal ion transport"/>
    <property type="evidence" value="ECO:0007669"/>
    <property type="project" value="InterPro"/>
</dbReference>
<dbReference type="PANTHER" id="PTHR42953">
    <property type="entry name" value="HIGH-AFFINITY ZINC UPTAKE SYSTEM PROTEIN ZNUA-RELATED"/>
    <property type="match status" value="1"/>
</dbReference>
<feature type="coiled-coil region" evidence="6">
    <location>
        <begin position="172"/>
        <end position="199"/>
    </location>
</feature>
<dbReference type="SUPFAM" id="SSF53807">
    <property type="entry name" value="Helical backbone' metal receptor"/>
    <property type="match status" value="1"/>
</dbReference>
<dbReference type="NCBIfam" id="NF040870">
    <property type="entry name" value="AztC"/>
    <property type="match status" value="1"/>
</dbReference>
<reference evidence="9" key="1">
    <citation type="submission" date="2015-11" db="EMBL/GenBank/DDBJ databases">
        <authorList>
            <person name="Dugat-Bony E."/>
        </authorList>
    </citation>
    <scope>NUCLEOTIDE SEQUENCE [LARGE SCALE GENOMIC DNA]</scope>
    <source>
        <strain evidence="9">Mu292</strain>
    </source>
</reference>
<feature type="chain" id="PRO_5007036563" evidence="7">
    <location>
        <begin position="26"/>
        <end position="319"/>
    </location>
</feature>
<dbReference type="Proteomes" id="UP000182498">
    <property type="component" value="Unassembled WGS sequence"/>
</dbReference>
<dbReference type="InterPro" id="IPR050492">
    <property type="entry name" value="Bact_metal-bind_prot9"/>
</dbReference>
<organism evidence="8 9">
    <name type="scientific">Corynebacterium variabile</name>
    <dbReference type="NCBI Taxonomy" id="1727"/>
    <lineage>
        <taxon>Bacteria</taxon>
        <taxon>Bacillati</taxon>
        <taxon>Actinomycetota</taxon>
        <taxon>Actinomycetes</taxon>
        <taxon>Mycobacteriales</taxon>
        <taxon>Corynebacteriaceae</taxon>
        <taxon>Corynebacterium</taxon>
    </lineage>
</organism>
<keyword evidence="9" id="KW-1185">Reference proteome</keyword>
<protein>
    <submittedName>
        <fullName evidence="8">ABC-type metal ion transport system, periplasmic component/surface adhesin</fullName>
    </submittedName>
</protein>
<dbReference type="AlphaFoldDB" id="A0A0X2NLE8"/>
<dbReference type="InterPro" id="IPR006128">
    <property type="entry name" value="Lipoprotein_PsaA-like"/>
</dbReference>
<keyword evidence="2 5" id="KW-0813">Transport</keyword>
<evidence type="ECO:0000313" key="8">
    <source>
        <dbReference type="EMBL" id="CUU66304.1"/>
    </source>
</evidence>
<dbReference type="Pfam" id="PF01297">
    <property type="entry name" value="ZnuA"/>
    <property type="match status" value="1"/>
</dbReference>
<dbReference type="PRINTS" id="PR00690">
    <property type="entry name" value="ADHESNFAMILY"/>
</dbReference>
<evidence type="ECO:0000256" key="4">
    <source>
        <dbReference type="ARBA" id="ARBA00022729"/>
    </source>
</evidence>
<dbReference type="InterPro" id="IPR006129">
    <property type="entry name" value="AdhesinB"/>
</dbReference>
<feature type="signal peptide" evidence="7">
    <location>
        <begin position="1"/>
        <end position="25"/>
    </location>
</feature>
<keyword evidence="3" id="KW-0479">Metal-binding</keyword>
<evidence type="ECO:0000256" key="6">
    <source>
        <dbReference type="SAM" id="Coils"/>
    </source>
</evidence>
<evidence type="ECO:0000256" key="1">
    <source>
        <dbReference type="ARBA" id="ARBA00004196"/>
    </source>
</evidence>